<proteinExistence type="predicted"/>
<organism evidence="1 2">
    <name type="scientific">Rhodococcus zopfii</name>
    <dbReference type="NCBI Taxonomy" id="43772"/>
    <lineage>
        <taxon>Bacteria</taxon>
        <taxon>Bacillati</taxon>
        <taxon>Actinomycetota</taxon>
        <taxon>Actinomycetes</taxon>
        <taxon>Mycobacteriales</taxon>
        <taxon>Nocardiaceae</taxon>
        <taxon>Rhodococcus</taxon>
    </lineage>
</organism>
<evidence type="ECO:0000313" key="2">
    <source>
        <dbReference type="Proteomes" id="UP001275440"/>
    </source>
</evidence>
<protein>
    <submittedName>
        <fullName evidence="1">Uncharacterized protein</fullName>
    </submittedName>
</protein>
<dbReference type="Proteomes" id="UP001275440">
    <property type="component" value="Unassembled WGS sequence"/>
</dbReference>
<evidence type="ECO:0000313" key="1">
    <source>
        <dbReference type="EMBL" id="MDV2474363.1"/>
    </source>
</evidence>
<reference evidence="1 2" key="1">
    <citation type="submission" date="2019-10" db="EMBL/GenBank/DDBJ databases">
        <title>Draft Genome Assembly of Rhodococcus zopfii DSM44189.</title>
        <authorList>
            <person name="Sutton J.M."/>
            <person name="Akob D.M."/>
            <person name="Bushman T.J."/>
        </authorList>
    </citation>
    <scope>NUCLEOTIDE SEQUENCE [LARGE SCALE GENOMIC DNA]</scope>
    <source>
        <strain evidence="1 2">DSM 44189</strain>
    </source>
</reference>
<dbReference type="EMBL" id="WBMO01000001">
    <property type="protein sequence ID" value="MDV2474363.1"/>
    <property type="molecule type" value="Genomic_DNA"/>
</dbReference>
<keyword evidence="2" id="KW-1185">Reference proteome</keyword>
<accession>A0ABU3WK93</accession>
<name>A0ABU3WK93_9NOCA</name>
<gene>
    <name evidence="1" type="ORF">F8M49_01170</name>
</gene>
<comment type="caution">
    <text evidence="1">The sequence shown here is derived from an EMBL/GenBank/DDBJ whole genome shotgun (WGS) entry which is preliminary data.</text>
</comment>
<sequence>MSSARRCSRRWPTACGTHLRLCAVSDVELAEKLAQHRDLRLEGHIDLPTLMLDAARVGGHDPDRMSFVAAL</sequence>